<feature type="region of interest" description="Disordered" evidence="1">
    <location>
        <begin position="1"/>
        <end position="21"/>
    </location>
</feature>
<accession>A0AAN8I224</accession>
<gene>
    <name evidence="2" type="ORF">OHC33_011189</name>
</gene>
<name>A0AAN8I224_9EURO</name>
<reference evidence="2 3" key="1">
    <citation type="submission" date="2022-12" db="EMBL/GenBank/DDBJ databases">
        <title>Genomic features and morphological characterization of a novel Knufia sp. strain isolated from spacecraft assembly facility.</title>
        <authorList>
            <person name="Teixeira M."/>
            <person name="Chander A.M."/>
            <person name="Stajich J.E."/>
            <person name="Venkateswaran K."/>
        </authorList>
    </citation>
    <scope>NUCLEOTIDE SEQUENCE [LARGE SCALE GENOMIC DNA]</scope>
    <source>
        <strain evidence="2 3">FJI-L2-BK-P2</strain>
    </source>
</reference>
<evidence type="ECO:0000313" key="2">
    <source>
        <dbReference type="EMBL" id="KAK5947794.1"/>
    </source>
</evidence>
<dbReference type="Proteomes" id="UP001316803">
    <property type="component" value="Unassembled WGS sequence"/>
</dbReference>
<proteinExistence type="predicted"/>
<evidence type="ECO:0000256" key="1">
    <source>
        <dbReference type="SAM" id="MobiDB-lite"/>
    </source>
</evidence>
<comment type="caution">
    <text evidence="2">The sequence shown here is derived from an EMBL/GenBank/DDBJ whole genome shotgun (WGS) entry which is preliminary data.</text>
</comment>
<dbReference type="EMBL" id="JAKLMC020000067">
    <property type="protein sequence ID" value="KAK5947794.1"/>
    <property type="molecule type" value="Genomic_DNA"/>
</dbReference>
<evidence type="ECO:0000313" key="3">
    <source>
        <dbReference type="Proteomes" id="UP001316803"/>
    </source>
</evidence>
<dbReference type="AlphaFoldDB" id="A0AAN8I224"/>
<sequence length="144" mass="16317">MGKRSREPEVSGDTAAAAPRKTVKIRKKPQAVLLWPPLSWVRRAYLTSDESGTCRGLITWPKHDADWTRFLAFVTWAGKEVHASDKQWREACSKAGVFDMSSYAEVRLVRSWLIDMDRVQPALARHPPSAGLEKQIHDAVTDYL</sequence>
<organism evidence="2 3">
    <name type="scientific">Knufia fluminis</name>
    <dbReference type="NCBI Taxonomy" id="191047"/>
    <lineage>
        <taxon>Eukaryota</taxon>
        <taxon>Fungi</taxon>
        <taxon>Dikarya</taxon>
        <taxon>Ascomycota</taxon>
        <taxon>Pezizomycotina</taxon>
        <taxon>Eurotiomycetes</taxon>
        <taxon>Chaetothyriomycetidae</taxon>
        <taxon>Chaetothyriales</taxon>
        <taxon>Trichomeriaceae</taxon>
        <taxon>Knufia</taxon>
    </lineage>
</organism>
<keyword evidence="3" id="KW-1185">Reference proteome</keyword>
<protein>
    <submittedName>
        <fullName evidence="2">Uncharacterized protein</fullName>
    </submittedName>
</protein>